<dbReference type="Proteomes" id="UP000053791">
    <property type="component" value="Unassembled WGS sequence"/>
</dbReference>
<comment type="caution">
    <text evidence="2">The sequence shown here is derived from an EMBL/GenBank/DDBJ whole genome shotgun (WGS) entry which is preliminary data.</text>
</comment>
<keyword evidence="1" id="KW-0175">Coiled coil</keyword>
<evidence type="ECO:0000256" key="1">
    <source>
        <dbReference type="SAM" id="Coils"/>
    </source>
</evidence>
<keyword evidence="3" id="KW-1185">Reference proteome</keyword>
<organism evidence="2 3">
    <name type="scientific">Ruegeria marisrubri</name>
    <dbReference type="NCBI Taxonomy" id="1685379"/>
    <lineage>
        <taxon>Bacteria</taxon>
        <taxon>Pseudomonadati</taxon>
        <taxon>Pseudomonadota</taxon>
        <taxon>Alphaproteobacteria</taxon>
        <taxon>Rhodobacterales</taxon>
        <taxon>Roseobacteraceae</taxon>
        <taxon>Ruegeria</taxon>
    </lineage>
</organism>
<protein>
    <submittedName>
        <fullName evidence="2">Uncharacterized protein</fullName>
    </submittedName>
</protein>
<evidence type="ECO:0000313" key="2">
    <source>
        <dbReference type="EMBL" id="KUJ77879.1"/>
    </source>
</evidence>
<accession>A0A0X3TQB6</accession>
<feature type="coiled-coil region" evidence="1">
    <location>
        <begin position="66"/>
        <end position="110"/>
    </location>
</feature>
<sequence length="196" mass="22859">MNRTYFHYSTQELEYEYRQHFGNLKKLLELSEELKHRSRPHALELQERVSKRIASLQSRSSEDETILRLLRQMRSHDQTKQALEQTKRQLVALRLRVETLEAELEAERRATTVDFDDIVCLKKPGKDGVLFVSVSETPSTDPTQKVTFRHPDHSISADLLGARVGDFVELDGRVRYQIVQITKVSKGFFVEMSHFD</sequence>
<gene>
    <name evidence="2" type="ORF">AVO45_07845</name>
</gene>
<evidence type="ECO:0000313" key="3">
    <source>
        <dbReference type="Proteomes" id="UP000053791"/>
    </source>
</evidence>
<name>A0A0X3TQB6_9RHOB</name>
<dbReference type="RefSeq" id="WP_068346846.1">
    <property type="nucleotide sequence ID" value="NZ_LQBQ01000023.1"/>
</dbReference>
<dbReference type="AlphaFoldDB" id="A0A0X3TQB6"/>
<dbReference type="EMBL" id="LQBQ01000023">
    <property type="protein sequence ID" value="KUJ77879.1"/>
    <property type="molecule type" value="Genomic_DNA"/>
</dbReference>
<reference evidence="2 3" key="1">
    <citation type="submission" date="2015-12" db="EMBL/GenBank/DDBJ databases">
        <authorList>
            <person name="Shamseldin A."/>
            <person name="Moawad H."/>
            <person name="Abd El-Rahim W.M."/>
            <person name="Sadowsky M.J."/>
        </authorList>
    </citation>
    <scope>NUCLEOTIDE SEQUENCE [LARGE SCALE GENOMIC DNA]</scope>
    <source>
        <strain evidence="2 3">ZGT118</strain>
    </source>
</reference>
<dbReference type="STRING" id="1685379.AVO45_07845"/>
<proteinExistence type="predicted"/>
<dbReference type="OrthoDB" id="9823452at2"/>